<comment type="caution">
    <text evidence="3">The sequence shown here is derived from an EMBL/GenBank/DDBJ whole genome shotgun (WGS) entry which is preliminary data.</text>
</comment>
<dbReference type="Proteomes" id="UP001205740">
    <property type="component" value="Unassembled WGS sequence"/>
</dbReference>
<keyword evidence="1" id="KW-0732">Signal</keyword>
<evidence type="ECO:0000313" key="3">
    <source>
        <dbReference type="EMBL" id="MCP2161845.1"/>
    </source>
</evidence>
<evidence type="ECO:0000256" key="1">
    <source>
        <dbReference type="SAM" id="SignalP"/>
    </source>
</evidence>
<dbReference type="Gene3D" id="3.40.190.10">
    <property type="entry name" value="Periplasmic binding protein-like II"/>
    <property type="match status" value="1"/>
</dbReference>
<reference evidence="3 4" key="1">
    <citation type="submission" date="2022-06" db="EMBL/GenBank/DDBJ databases">
        <title>Genomic Encyclopedia of Archaeal and Bacterial Type Strains, Phase II (KMG-II): from individual species to whole genera.</title>
        <authorList>
            <person name="Goeker M."/>
        </authorList>
    </citation>
    <scope>NUCLEOTIDE SEQUENCE [LARGE SCALE GENOMIC DNA]</scope>
    <source>
        <strain evidence="3 4">DSM 45037</strain>
    </source>
</reference>
<evidence type="ECO:0000313" key="4">
    <source>
        <dbReference type="Proteomes" id="UP001205740"/>
    </source>
</evidence>
<dbReference type="Gene3D" id="3.90.76.10">
    <property type="entry name" value="Dipeptide-binding Protein, Domain 1"/>
    <property type="match status" value="1"/>
</dbReference>
<proteinExistence type="predicted"/>
<feature type="chain" id="PRO_5046741674" evidence="1">
    <location>
        <begin position="24"/>
        <end position="563"/>
    </location>
</feature>
<dbReference type="InterPro" id="IPR030678">
    <property type="entry name" value="Peptide/Ni-bd"/>
</dbReference>
<evidence type="ECO:0000259" key="2">
    <source>
        <dbReference type="Pfam" id="PF00496"/>
    </source>
</evidence>
<dbReference type="InterPro" id="IPR039424">
    <property type="entry name" value="SBP_5"/>
</dbReference>
<dbReference type="PIRSF" id="PIRSF002741">
    <property type="entry name" value="MppA"/>
    <property type="match status" value="1"/>
</dbReference>
<feature type="signal peptide" evidence="1">
    <location>
        <begin position="1"/>
        <end position="23"/>
    </location>
</feature>
<dbReference type="PANTHER" id="PTHR30290">
    <property type="entry name" value="PERIPLASMIC BINDING COMPONENT OF ABC TRANSPORTER"/>
    <property type="match status" value="1"/>
</dbReference>
<keyword evidence="4" id="KW-1185">Reference proteome</keyword>
<name>A0ABT1H5D4_9NOCA</name>
<dbReference type="PANTHER" id="PTHR30290:SF65">
    <property type="entry name" value="MONOACYL PHOSPHATIDYLINOSITOL TETRAMANNOSIDE-BINDING PROTEIN LPQW-RELATED"/>
    <property type="match status" value="1"/>
</dbReference>
<dbReference type="Gene3D" id="3.10.105.10">
    <property type="entry name" value="Dipeptide-binding Protein, Domain 3"/>
    <property type="match status" value="1"/>
</dbReference>
<gene>
    <name evidence="3" type="ORF">LX12_003044</name>
</gene>
<dbReference type="RefSeq" id="WP_253655418.1">
    <property type="nucleotide sequence ID" value="NZ_BAAAOE010000001.1"/>
</dbReference>
<dbReference type="InterPro" id="IPR000914">
    <property type="entry name" value="SBP_5_dom"/>
</dbReference>
<accession>A0ABT1H5D4</accession>
<feature type="domain" description="Solute-binding protein family 5" evidence="2">
    <location>
        <begin position="117"/>
        <end position="468"/>
    </location>
</feature>
<dbReference type="SUPFAM" id="SSF53850">
    <property type="entry name" value="Periplasmic binding protein-like II"/>
    <property type="match status" value="1"/>
</dbReference>
<sequence>MTRRLLRAAIPLAVAVTAAGLLAGCSSGNTGNANAPASFAATAAINPHPISDLRQGGNMNFPLSQIPQNFNYYQIDGTQVDTARFYLALMPRSFTAAADASLSVDTDYFSSITESTVNGKQTITYDINPKATWSTGRPIDYTDLVATWTADNGKDTSYQASSTAGYDRVESVVRGSSDKQAILTFAAGKNFGDWRSLFNPLLPREAMNSPEAFNTGSVNTFPATAGPFRIRSIAPGKQRFVAERNPNWWGANKAVLDTITFIPLDSTASVGALQSGEIDYYELGSSADAFKTARGIPDIDLRQSLGFQYRHFDFNGANGRITSDRAVRLALMKAINRTLIAQSQLGQITSKPTILDNHLYVNGQKGYQANNGDITFNPDQAKKELDAAGWVMDGQFRKKNGKQLDLRDVIPADTPNATQEAQIMQQNLKDVGVNLVIDAVPSDDFFSKYILRGDFDVTHFTWEGTPFTSSSDGIYRLTPGITLQNYGQIGSPEINALADQALAETDDAKRIVLYNQLDAKIWQEGHSLTLFQRPSTYAVKKNLANFGAPAFGDTDFSKIGFLK</sequence>
<dbReference type="EMBL" id="JAMTCG010000005">
    <property type="protein sequence ID" value="MCP2161845.1"/>
    <property type="molecule type" value="Genomic_DNA"/>
</dbReference>
<dbReference type="PROSITE" id="PS51257">
    <property type="entry name" value="PROKAR_LIPOPROTEIN"/>
    <property type="match status" value="1"/>
</dbReference>
<organism evidence="3 4">
    <name type="scientific">Williamsia serinedens</name>
    <dbReference type="NCBI Taxonomy" id="391736"/>
    <lineage>
        <taxon>Bacteria</taxon>
        <taxon>Bacillati</taxon>
        <taxon>Actinomycetota</taxon>
        <taxon>Actinomycetes</taxon>
        <taxon>Mycobacteriales</taxon>
        <taxon>Nocardiaceae</taxon>
        <taxon>Williamsia</taxon>
    </lineage>
</organism>
<protein>
    <submittedName>
        <fullName evidence="3">Peptide/nickel transport system substrate-binding protein</fullName>
    </submittedName>
</protein>
<dbReference type="Pfam" id="PF00496">
    <property type="entry name" value="SBP_bac_5"/>
    <property type="match status" value="1"/>
</dbReference>
<dbReference type="CDD" id="cd08501">
    <property type="entry name" value="PBP2_Lpqw"/>
    <property type="match status" value="1"/>
</dbReference>